<accession>A0A744AQU6</accession>
<gene>
    <name evidence="1" type="ORF">G8M92_004467</name>
</gene>
<protein>
    <recommendedName>
        <fullName evidence="2">IS481 family transposase</fullName>
    </recommendedName>
</protein>
<sequence>MMPQNNGNQGRTHQGKMCCGRTPMVTLLDGKRIWAEKNLSQMSSDRYLYK</sequence>
<evidence type="ECO:0000313" key="1">
    <source>
        <dbReference type="EMBL" id="HAF2310989.1"/>
    </source>
</evidence>
<organism evidence="1">
    <name type="scientific">Salmonella enterica</name>
    <name type="common">Salmonella choleraesuis</name>
    <dbReference type="NCBI Taxonomy" id="28901"/>
    <lineage>
        <taxon>Bacteria</taxon>
        <taxon>Pseudomonadati</taxon>
        <taxon>Pseudomonadota</taxon>
        <taxon>Gammaproteobacteria</taxon>
        <taxon>Enterobacterales</taxon>
        <taxon>Enterobacteriaceae</taxon>
        <taxon>Salmonella</taxon>
    </lineage>
</organism>
<comment type="caution">
    <text evidence="1">The sequence shown here is derived from an EMBL/GenBank/DDBJ whole genome shotgun (WGS) entry which is preliminary data.</text>
</comment>
<reference evidence="1" key="2">
    <citation type="submission" date="2020-02" db="EMBL/GenBank/DDBJ databases">
        <authorList>
            <consortium name="NCBI Pathogen Detection Project"/>
        </authorList>
    </citation>
    <scope>NUCLEOTIDE SEQUENCE</scope>
    <source>
        <strain evidence="1">MA.146 YAT-5</strain>
    </source>
</reference>
<dbReference type="EMBL" id="DAAUNR010000016">
    <property type="protein sequence ID" value="HAF2310989.1"/>
    <property type="molecule type" value="Genomic_DNA"/>
</dbReference>
<evidence type="ECO:0008006" key="2">
    <source>
        <dbReference type="Google" id="ProtNLM"/>
    </source>
</evidence>
<name>A0A744AQU6_SALER</name>
<reference evidence="1" key="1">
    <citation type="journal article" date="2018" name="Genome Biol.">
        <title>SKESA: strategic k-mer extension for scrupulous assemblies.</title>
        <authorList>
            <person name="Souvorov A."/>
            <person name="Agarwala R."/>
            <person name="Lipman D.J."/>
        </authorList>
    </citation>
    <scope>NUCLEOTIDE SEQUENCE</scope>
    <source>
        <strain evidence="1">MA.146 YAT-5</strain>
    </source>
</reference>
<dbReference type="AlphaFoldDB" id="A0A744AQU6"/>
<proteinExistence type="predicted"/>